<accession>A0A0C2N8J3</accession>
<evidence type="ECO:0000313" key="2">
    <source>
        <dbReference type="Proteomes" id="UP000031668"/>
    </source>
</evidence>
<reference evidence="1 2" key="1">
    <citation type="journal article" date="2014" name="Genome Biol. Evol.">
        <title>The genome of the myxosporean Thelohanellus kitauei shows adaptations to nutrient acquisition within its fish host.</title>
        <authorList>
            <person name="Yang Y."/>
            <person name="Xiong J."/>
            <person name="Zhou Z."/>
            <person name="Huo F."/>
            <person name="Miao W."/>
            <person name="Ran C."/>
            <person name="Liu Y."/>
            <person name="Zhang J."/>
            <person name="Feng J."/>
            <person name="Wang M."/>
            <person name="Wang M."/>
            <person name="Wang L."/>
            <person name="Yao B."/>
        </authorList>
    </citation>
    <scope>NUCLEOTIDE SEQUENCE [LARGE SCALE GENOMIC DNA]</scope>
    <source>
        <strain evidence="1">Wuqing</strain>
    </source>
</reference>
<dbReference type="AlphaFoldDB" id="A0A0C2N8J3"/>
<dbReference type="EMBL" id="JWZT01002132">
    <property type="protein sequence ID" value="KII70237.1"/>
    <property type="molecule type" value="Genomic_DNA"/>
</dbReference>
<sequence>MYCDKYLRTIVIQTLRPVAQLSVADLNAGPSRFTRDDTTLCDAAEYQKVLPSHAPILTQIGFLCLKKYRRVERNGKSNHILMPGNKYCLNILERDCFRPMFESV</sequence>
<gene>
    <name evidence="1" type="ORF">RF11_07228</name>
</gene>
<proteinExistence type="predicted"/>
<keyword evidence="2" id="KW-1185">Reference proteome</keyword>
<name>A0A0C2N8J3_THEKT</name>
<organism evidence="1 2">
    <name type="scientific">Thelohanellus kitauei</name>
    <name type="common">Myxosporean</name>
    <dbReference type="NCBI Taxonomy" id="669202"/>
    <lineage>
        <taxon>Eukaryota</taxon>
        <taxon>Metazoa</taxon>
        <taxon>Cnidaria</taxon>
        <taxon>Myxozoa</taxon>
        <taxon>Myxosporea</taxon>
        <taxon>Bivalvulida</taxon>
        <taxon>Platysporina</taxon>
        <taxon>Myxobolidae</taxon>
        <taxon>Thelohanellus</taxon>
    </lineage>
</organism>
<evidence type="ECO:0000313" key="1">
    <source>
        <dbReference type="EMBL" id="KII70237.1"/>
    </source>
</evidence>
<protein>
    <submittedName>
        <fullName evidence="1">Uncharacterized protein</fullName>
    </submittedName>
</protein>
<comment type="caution">
    <text evidence="1">The sequence shown here is derived from an EMBL/GenBank/DDBJ whole genome shotgun (WGS) entry which is preliminary data.</text>
</comment>
<dbReference type="Proteomes" id="UP000031668">
    <property type="component" value="Unassembled WGS sequence"/>
</dbReference>